<name>A0A0B7IPR7_9FLAO</name>
<evidence type="ECO:0000313" key="3">
    <source>
        <dbReference type="EMBL" id="CEN51983.1"/>
    </source>
</evidence>
<evidence type="ECO:0000313" key="2">
    <source>
        <dbReference type="EMBL" id="CEN49262.1"/>
    </source>
</evidence>
<sequence length="516" mass="59259">MTKLTQKDQQLLTQKGITEEMLHKQIALFKEGVPPIELESAATIGNGIISFSKEETAKYAAIYQKKKKGISILKFVPASGAATRMFKSLFAFKDNFDPEKESFKAYIKRKGDKEMEVFFNGLEKFAFYPILMDYIAKNIPEFHSQNEDNQKHILVSTLLGENGLNYGNLPKGLLPFHKHSEKIATAFEEHFRESVMYASGEELAHLHFTITEQHTDAFNKELSDIKPNLEERYNIKFDVNFSYQKPSTDTVSVTESNEYFRDENGNLLFRPSGHGALLDNLNEVDADVIFIKNIDNVVVKKYTDETVFYKEALAGKLREVQSDVFHILKRIENNKVKKKEVTKILNFLKEINIYVPDYLYKFKRHYALEFIEEQLNRPIRVCGMVKNEGEPGGGPFWVRNSDGNLSLQIIESAQVDLNNPQQKEIFQQATHFNPVDLVCGTKNFKGEKFDLHQFVDPKQAFITNKTYMGKPLKALERPGLWNGSMANWITIFVEVPLITFNPVKTVNDLLKKTHQA</sequence>
<dbReference type="EMBL" id="CDOL01000112">
    <property type="protein sequence ID" value="CEN51983.1"/>
    <property type="molecule type" value="Genomic_DNA"/>
</dbReference>
<dbReference type="AlphaFoldDB" id="A0A0B7IPR7"/>
<dbReference type="STRING" id="1848903.CCAND38_80037"/>
<accession>A0A0B7IPR7</accession>
<proteinExistence type="predicted"/>
<dbReference type="Proteomes" id="UP000045051">
    <property type="component" value="Unassembled WGS sequence"/>
</dbReference>
<evidence type="ECO:0000313" key="4">
    <source>
        <dbReference type="Proteomes" id="UP000038200"/>
    </source>
</evidence>
<dbReference type="GeneID" id="97263327"/>
<dbReference type="InterPro" id="IPR029044">
    <property type="entry name" value="Nucleotide-diphossugar_trans"/>
</dbReference>
<evidence type="ECO:0000313" key="5">
    <source>
        <dbReference type="Proteomes" id="UP000045051"/>
    </source>
</evidence>
<dbReference type="SUPFAM" id="SSF53448">
    <property type="entry name" value="Nucleotide-diphospho-sugar transferases"/>
    <property type="match status" value="1"/>
</dbReference>
<dbReference type="Pfam" id="PF14134">
    <property type="entry name" value="DUF4301"/>
    <property type="match status" value="1"/>
</dbReference>
<dbReference type="RefSeq" id="WP_042006601.1">
    <property type="nucleotide sequence ID" value="NZ_BOQK01000009.1"/>
</dbReference>
<dbReference type="InterPro" id="IPR025393">
    <property type="entry name" value="DUF4301"/>
</dbReference>
<dbReference type="EMBL" id="CDOI01000195">
    <property type="protein sequence ID" value="CEN49262.1"/>
    <property type="molecule type" value="Genomic_DNA"/>
</dbReference>
<protein>
    <recommendedName>
        <fullName evidence="1">DUF4301 domain-containing protein</fullName>
    </recommendedName>
</protein>
<feature type="domain" description="DUF4301" evidence="1">
    <location>
        <begin position="5"/>
        <end position="515"/>
    </location>
</feature>
<reference evidence="4 5" key="1">
    <citation type="submission" date="2015-01" db="EMBL/GenBank/DDBJ databases">
        <authorList>
            <person name="MANFREDI Pablo"/>
        </authorList>
    </citation>
    <scope>NUCLEOTIDE SEQUENCE [LARGE SCALE GENOMIC DNA]</scope>
    <source>
        <strain evidence="2 5">CcD38</strain>
        <strain evidence="3 4">CcD93</strain>
    </source>
</reference>
<dbReference type="Proteomes" id="UP000038200">
    <property type="component" value="Unassembled WGS sequence"/>
</dbReference>
<keyword evidence="5" id="KW-1185">Reference proteome</keyword>
<organism evidence="3 4">
    <name type="scientific">Capnocytophaga canis</name>
    <dbReference type="NCBI Taxonomy" id="1848903"/>
    <lineage>
        <taxon>Bacteria</taxon>
        <taxon>Pseudomonadati</taxon>
        <taxon>Bacteroidota</taxon>
        <taxon>Flavobacteriia</taxon>
        <taxon>Flavobacteriales</taxon>
        <taxon>Flavobacteriaceae</taxon>
        <taxon>Capnocytophaga</taxon>
    </lineage>
</organism>
<evidence type="ECO:0000259" key="1">
    <source>
        <dbReference type="Pfam" id="PF14134"/>
    </source>
</evidence>
<gene>
    <name evidence="2" type="ORF">CCAND38_80037</name>
    <name evidence="3" type="ORF">CCAND93_20073</name>
</gene>
<dbReference type="OrthoDB" id="5572060at2"/>